<dbReference type="PANTHER" id="PTHR12830">
    <property type="entry name" value="ANAPHASE-PROMOTING COMPLEX SUBUNIT 5"/>
    <property type="match status" value="1"/>
</dbReference>
<comment type="caution">
    <text evidence="5">The sequence shown here is derived from an EMBL/GenBank/DDBJ whole genome shotgun (WGS) entry which is preliminary data.</text>
</comment>
<protein>
    <recommendedName>
        <fullName evidence="7">Anaphase-promoting complex subunit 5</fullName>
    </recommendedName>
</protein>
<dbReference type="Proteomes" id="UP001153076">
    <property type="component" value="Unassembled WGS sequence"/>
</dbReference>
<keyword evidence="4" id="KW-0131">Cell cycle</keyword>
<dbReference type="GO" id="GO:0045842">
    <property type="term" value="P:positive regulation of mitotic metaphase/anaphase transition"/>
    <property type="evidence" value="ECO:0007669"/>
    <property type="project" value="TreeGrafter"/>
</dbReference>
<keyword evidence="6" id="KW-1185">Reference proteome</keyword>
<dbReference type="OrthoDB" id="2504561at2759"/>
<sequence length="606" mass="66345">MAGMLKLPRSSFAITPHKVSVCILTQIYATPGSFVPDPFSSVSHHNSFGLFLLALIKASGGSDSTVLEDDRISLDPSSNLGMFLRRCLLAFGMLTFEAVCHLLSNIESYCKESLPGAELPVDKRRNAKGIDVSPLIPPAGHASDTFDANAGIFLRGHLQLHGYLLEQADEIEKHGSSFPLNTLDSVLQQLQKLAPELHRHNDDSCLTYTLTVICNLLSQFGMTSTTRFLGSSYAPMTSIDSSLTIHQQLYVLLRRVLNRSESLKLSLLVSATRLEMAKFEMMHVQRPMLSFGPKASVSLRTRLAEVCKQCSIPKSVLQQFGSSLLLRATTWEMYGSTSLARINVLVYATCCADTSSPPHSYLSNVRDIPGHLKVAQQACDELGALASPVTGFDSNLKTEVSLRHARTLLAANQFSQAAEVAHSLFCTCYKFTKQVEKASVLLLLAEIHEKSGNAALGLPYALASILFCQSFNLDLLKASATLTLAELWLSHGPSEAQRALALLHGVFPMILGHGGLELCARAHITEAKSHLYDPIHHKPDLVLSPLKEACKQLELLEYHELAAEALYVMAKLGNLEEREKAAASFKEHTLALRNPKESVDDILNTI</sequence>
<dbReference type="GO" id="GO:0070979">
    <property type="term" value="P:protein K11-linked ubiquitination"/>
    <property type="evidence" value="ECO:0007669"/>
    <property type="project" value="TreeGrafter"/>
</dbReference>
<dbReference type="InterPro" id="IPR037679">
    <property type="entry name" value="Apc5"/>
</dbReference>
<accession>A0A9Q1KNB1</accession>
<evidence type="ECO:0000256" key="3">
    <source>
        <dbReference type="ARBA" id="ARBA00022786"/>
    </source>
</evidence>
<evidence type="ECO:0000313" key="6">
    <source>
        <dbReference type="Proteomes" id="UP001153076"/>
    </source>
</evidence>
<organism evidence="5 6">
    <name type="scientific">Carnegiea gigantea</name>
    <dbReference type="NCBI Taxonomy" id="171969"/>
    <lineage>
        <taxon>Eukaryota</taxon>
        <taxon>Viridiplantae</taxon>
        <taxon>Streptophyta</taxon>
        <taxon>Embryophyta</taxon>
        <taxon>Tracheophyta</taxon>
        <taxon>Spermatophyta</taxon>
        <taxon>Magnoliopsida</taxon>
        <taxon>eudicotyledons</taxon>
        <taxon>Gunneridae</taxon>
        <taxon>Pentapetalae</taxon>
        <taxon>Caryophyllales</taxon>
        <taxon>Cactineae</taxon>
        <taxon>Cactaceae</taxon>
        <taxon>Cactoideae</taxon>
        <taxon>Echinocereeae</taxon>
        <taxon>Carnegiea</taxon>
    </lineage>
</organism>
<gene>
    <name evidence="5" type="ORF">Cgig2_017597</name>
</gene>
<dbReference type="AlphaFoldDB" id="A0A9Q1KNB1"/>
<dbReference type="PANTHER" id="PTHR12830:SF9">
    <property type="entry name" value="ANAPHASE-PROMOTING COMPLEX SUBUNIT 5"/>
    <property type="match status" value="1"/>
</dbReference>
<evidence type="ECO:0000256" key="1">
    <source>
        <dbReference type="ARBA" id="ARBA00022618"/>
    </source>
</evidence>
<keyword evidence="1" id="KW-0132">Cell division</keyword>
<evidence type="ECO:0000256" key="4">
    <source>
        <dbReference type="ARBA" id="ARBA00023306"/>
    </source>
</evidence>
<dbReference type="GO" id="GO:0051301">
    <property type="term" value="P:cell division"/>
    <property type="evidence" value="ECO:0007669"/>
    <property type="project" value="UniProtKB-KW"/>
</dbReference>
<keyword evidence="3" id="KW-0833">Ubl conjugation pathway</keyword>
<proteinExistence type="predicted"/>
<name>A0A9Q1KNB1_9CARY</name>
<evidence type="ECO:0000256" key="2">
    <source>
        <dbReference type="ARBA" id="ARBA00022776"/>
    </source>
</evidence>
<dbReference type="GO" id="GO:0005680">
    <property type="term" value="C:anaphase-promoting complex"/>
    <property type="evidence" value="ECO:0007669"/>
    <property type="project" value="InterPro"/>
</dbReference>
<evidence type="ECO:0008006" key="7">
    <source>
        <dbReference type="Google" id="ProtNLM"/>
    </source>
</evidence>
<reference evidence="5" key="1">
    <citation type="submission" date="2022-04" db="EMBL/GenBank/DDBJ databases">
        <title>Carnegiea gigantea Genome sequencing and assembly v2.</title>
        <authorList>
            <person name="Copetti D."/>
            <person name="Sanderson M.J."/>
            <person name="Burquez A."/>
            <person name="Wojciechowski M.F."/>
        </authorList>
    </citation>
    <scope>NUCLEOTIDE SEQUENCE</scope>
    <source>
        <strain evidence="5">SGP5-SGP5p</strain>
        <tissue evidence="5">Aerial part</tissue>
    </source>
</reference>
<dbReference type="EMBL" id="JAKOGI010000061">
    <property type="protein sequence ID" value="KAJ8446095.1"/>
    <property type="molecule type" value="Genomic_DNA"/>
</dbReference>
<dbReference type="GO" id="GO:0031145">
    <property type="term" value="P:anaphase-promoting complex-dependent catabolic process"/>
    <property type="evidence" value="ECO:0007669"/>
    <property type="project" value="TreeGrafter"/>
</dbReference>
<evidence type="ECO:0000313" key="5">
    <source>
        <dbReference type="EMBL" id="KAJ8446095.1"/>
    </source>
</evidence>
<keyword evidence="2" id="KW-0498">Mitosis</keyword>